<sequence>MVTNSTTRFSNRVEDYVKYRPGYPDELVKFLHDAYGLTQDKLIADIGAGTGISTALFLKKGYRVIAIEPNLEMREKAIELLGSYNGFIPRNGTAENTGIESNSINAIIAGQAFHWFDAVKTCAEFKRILKPDGIVALIWNERKTTSVFEQEYDKLIVKHGRDYVKIDHRNIDTEHIAAFFKPQPVRLEIFANKQVFDFEGLKGRLLSSSYMPARGDEGYEPMINDLQALFDKFQQDGVIVINYDTKVYSGKL</sequence>
<dbReference type="InterPro" id="IPR051052">
    <property type="entry name" value="Diverse_substrate_MTase"/>
</dbReference>
<reference evidence="5 7" key="1">
    <citation type="submission" date="2019-08" db="EMBL/GenBank/DDBJ databases">
        <title>Comparative genome analysis confer to the adaptation heavy metal polluted environment.</title>
        <authorList>
            <person name="Li Y."/>
        </authorList>
    </citation>
    <scope>NUCLEOTIDE SEQUENCE [LARGE SCALE GENOMIC DNA]</scope>
    <source>
        <strain evidence="5 7">P2</strain>
    </source>
</reference>
<evidence type="ECO:0000313" key="5">
    <source>
        <dbReference type="EMBL" id="QEM05712.1"/>
    </source>
</evidence>
<organism evidence="5 7">
    <name type="scientific">Mucilaginibacter rubeus</name>
    <dbReference type="NCBI Taxonomy" id="2027860"/>
    <lineage>
        <taxon>Bacteria</taxon>
        <taxon>Pseudomonadati</taxon>
        <taxon>Bacteroidota</taxon>
        <taxon>Sphingobacteriia</taxon>
        <taxon>Sphingobacteriales</taxon>
        <taxon>Sphingobacteriaceae</taxon>
        <taxon>Mucilaginibacter</taxon>
    </lineage>
</organism>
<keyword evidence="3" id="KW-0808">Transferase</keyword>
<dbReference type="Gene3D" id="3.40.50.150">
    <property type="entry name" value="Vaccinia Virus protein VP39"/>
    <property type="match status" value="1"/>
</dbReference>
<protein>
    <submittedName>
        <fullName evidence="5">Class I SAM-dependent methyltransferase</fullName>
    </submittedName>
</protein>
<dbReference type="InterPro" id="IPR029063">
    <property type="entry name" value="SAM-dependent_MTases_sf"/>
</dbReference>
<dbReference type="CDD" id="cd02440">
    <property type="entry name" value="AdoMet_MTases"/>
    <property type="match status" value="1"/>
</dbReference>
<dbReference type="AlphaFoldDB" id="A0AAE6JHB2"/>
<dbReference type="Proteomes" id="UP000250557">
    <property type="component" value="Chromosome"/>
</dbReference>
<reference evidence="6 8" key="2">
    <citation type="submission" date="2021-03" db="EMBL/GenBank/DDBJ databases">
        <title>Mucilaginibacter strains isolated from gold and copper mining confer multi heavy-metal resistance.</title>
        <authorList>
            <person name="Li Y."/>
        </authorList>
    </citation>
    <scope>NUCLEOTIDE SEQUENCE [LARGE SCALE GENOMIC DNA]</scope>
    <source>
        <strain evidence="6 8">P2-4</strain>
    </source>
</reference>
<evidence type="ECO:0000313" key="8">
    <source>
        <dbReference type="Proteomes" id="UP000663940"/>
    </source>
</evidence>
<dbReference type="Proteomes" id="UP000663940">
    <property type="component" value="Chromosome"/>
</dbReference>
<evidence type="ECO:0000256" key="1">
    <source>
        <dbReference type="ARBA" id="ARBA00008361"/>
    </source>
</evidence>
<dbReference type="PANTHER" id="PTHR44942">
    <property type="entry name" value="METHYLTRANSF_11 DOMAIN-CONTAINING PROTEIN"/>
    <property type="match status" value="1"/>
</dbReference>
<comment type="similarity">
    <text evidence="1">Belongs to the methyltransferase superfamily.</text>
</comment>
<dbReference type="PANTHER" id="PTHR44942:SF4">
    <property type="entry name" value="METHYLTRANSFERASE TYPE 11 DOMAIN-CONTAINING PROTEIN"/>
    <property type="match status" value="1"/>
</dbReference>
<dbReference type="EMBL" id="CP043451">
    <property type="protein sequence ID" value="QEM05712.1"/>
    <property type="molecule type" value="Genomic_DNA"/>
</dbReference>
<dbReference type="EMBL" id="CP071880">
    <property type="protein sequence ID" value="QTE51763.1"/>
    <property type="molecule type" value="Genomic_DNA"/>
</dbReference>
<accession>A0AAE6JHB2</accession>
<dbReference type="InterPro" id="IPR013216">
    <property type="entry name" value="Methyltransf_11"/>
</dbReference>
<evidence type="ECO:0000313" key="7">
    <source>
        <dbReference type="Proteomes" id="UP000250557"/>
    </source>
</evidence>
<evidence type="ECO:0000313" key="6">
    <source>
        <dbReference type="EMBL" id="QTE51763.1"/>
    </source>
</evidence>
<dbReference type="Pfam" id="PF08241">
    <property type="entry name" value="Methyltransf_11"/>
    <property type="match status" value="1"/>
</dbReference>
<evidence type="ECO:0000259" key="4">
    <source>
        <dbReference type="Pfam" id="PF08241"/>
    </source>
</evidence>
<proteinExistence type="inferred from homology"/>
<dbReference type="GO" id="GO:0008757">
    <property type="term" value="F:S-adenosylmethionine-dependent methyltransferase activity"/>
    <property type="evidence" value="ECO:0007669"/>
    <property type="project" value="InterPro"/>
</dbReference>
<dbReference type="GO" id="GO:0032259">
    <property type="term" value="P:methylation"/>
    <property type="evidence" value="ECO:0007669"/>
    <property type="project" value="UniProtKB-KW"/>
</dbReference>
<gene>
    <name evidence="5" type="ORF">DIU31_020170</name>
    <name evidence="6" type="ORF">J3L21_07310</name>
</gene>
<evidence type="ECO:0000256" key="2">
    <source>
        <dbReference type="ARBA" id="ARBA00022603"/>
    </source>
</evidence>
<dbReference type="RefSeq" id="WP_112653328.1">
    <property type="nucleotide sequence ID" value="NZ_CP043451.1"/>
</dbReference>
<name>A0AAE6JHB2_9SPHI</name>
<keyword evidence="2 5" id="KW-0489">Methyltransferase</keyword>
<dbReference type="SUPFAM" id="SSF53335">
    <property type="entry name" value="S-adenosyl-L-methionine-dependent methyltransferases"/>
    <property type="match status" value="1"/>
</dbReference>
<keyword evidence="8" id="KW-1185">Reference proteome</keyword>
<feature type="domain" description="Methyltransferase type 11" evidence="4">
    <location>
        <begin position="45"/>
        <end position="136"/>
    </location>
</feature>
<evidence type="ECO:0000256" key="3">
    <source>
        <dbReference type="ARBA" id="ARBA00022679"/>
    </source>
</evidence>